<evidence type="ECO:0000313" key="1">
    <source>
        <dbReference type="EMBL" id="KAK5795610.1"/>
    </source>
</evidence>
<proteinExistence type="predicted"/>
<keyword evidence="2" id="KW-1185">Reference proteome</keyword>
<reference evidence="1 2" key="1">
    <citation type="submission" date="2023-03" db="EMBL/GenBank/DDBJ databases">
        <title>WGS of Gossypium arboreum.</title>
        <authorList>
            <person name="Yu D."/>
        </authorList>
    </citation>
    <scope>NUCLEOTIDE SEQUENCE [LARGE SCALE GENOMIC DNA]</scope>
    <source>
        <tissue evidence="1">Leaf</tissue>
    </source>
</reference>
<accession>A0ABR0NL23</accession>
<name>A0ABR0NL23_GOSAR</name>
<comment type="caution">
    <text evidence="1">The sequence shown here is derived from an EMBL/GenBank/DDBJ whole genome shotgun (WGS) entry which is preliminary data.</text>
</comment>
<dbReference type="Proteomes" id="UP001358586">
    <property type="component" value="Chromosome 10"/>
</dbReference>
<protein>
    <submittedName>
        <fullName evidence="1">Uncharacterized protein</fullName>
    </submittedName>
</protein>
<evidence type="ECO:0000313" key="2">
    <source>
        <dbReference type="Proteomes" id="UP001358586"/>
    </source>
</evidence>
<organism evidence="1 2">
    <name type="scientific">Gossypium arboreum</name>
    <name type="common">Tree cotton</name>
    <name type="synonym">Gossypium nanking</name>
    <dbReference type="NCBI Taxonomy" id="29729"/>
    <lineage>
        <taxon>Eukaryota</taxon>
        <taxon>Viridiplantae</taxon>
        <taxon>Streptophyta</taxon>
        <taxon>Embryophyta</taxon>
        <taxon>Tracheophyta</taxon>
        <taxon>Spermatophyta</taxon>
        <taxon>Magnoliopsida</taxon>
        <taxon>eudicotyledons</taxon>
        <taxon>Gunneridae</taxon>
        <taxon>Pentapetalae</taxon>
        <taxon>rosids</taxon>
        <taxon>malvids</taxon>
        <taxon>Malvales</taxon>
        <taxon>Malvaceae</taxon>
        <taxon>Malvoideae</taxon>
        <taxon>Gossypium</taxon>
    </lineage>
</organism>
<sequence length="101" mass="11849">MLLEIPNISRCYSASVLEEAQRPTLLPRYYYRAHFGSRKVPTIDVPSSSLRFKSLGYLKMNHCKILNSLSKLPPYLRYLDAHVCTSLEEVWFSFFKIEIYP</sequence>
<gene>
    <name evidence="1" type="ORF">PVK06_036882</name>
</gene>
<dbReference type="EMBL" id="JARKNE010000010">
    <property type="protein sequence ID" value="KAK5795610.1"/>
    <property type="molecule type" value="Genomic_DNA"/>
</dbReference>